<reference evidence="1" key="1">
    <citation type="submission" date="2021-01" db="EMBL/GenBank/DDBJ databases">
        <authorList>
            <person name="Corre E."/>
            <person name="Pelletier E."/>
            <person name="Niang G."/>
            <person name="Scheremetjew M."/>
            <person name="Finn R."/>
            <person name="Kale V."/>
            <person name="Holt S."/>
            <person name="Cochrane G."/>
            <person name="Meng A."/>
            <person name="Brown T."/>
            <person name="Cohen L."/>
        </authorList>
    </citation>
    <scope>NUCLEOTIDE SEQUENCE</scope>
    <source>
        <strain evidence="1">CCMP1594</strain>
    </source>
</reference>
<proteinExistence type="predicted"/>
<sequence>MPPTPPRHRGTKRPDRKADIPHVCQGNSMDSGACPGHGERGIWVSLATDHPHNLKFVLDRPLTRFAVECLSILAALTEVPTDVPLPVVCFSYQCHVDMSIKLPLWAEAGWIHHDHGRQPPTRLVTGTSK</sequence>
<gene>
    <name evidence="1" type="ORF">EGYM00163_LOCUS40450</name>
</gene>
<dbReference type="EMBL" id="HBJA01117508">
    <property type="protein sequence ID" value="CAE0829172.1"/>
    <property type="molecule type" value="Transcribed_RNA"/>
</dbReference>
<evidence type="ECO:0000313" key="1">
    <source>
        <dbReference type="EMBL" id="CAE0829172.1"/>
    </source>
</evidence>
<accession>A0A7S4G8Z9</accession>
<dbReference type="AlphaFoldDB" id="A0A7S4G8Z9"/>
<name>A0A7S4G8Z9_9EUGL</name>
<protein>
    <submittedName>
        <fullName evidence="1">Uncharacterized protein</fullName>
    </submittedName>
</protein>
<organism evidence="1">
    <name type="scientific">Eutreptiella gymnastica</name>
    <dbReference type="NCBI Taxonomy" id="73025"/>
    <lineage>
        <taxon>Eukaryota</taxon>
        <taxon>Discoba</taxon>
        <taxon>Euglenozoa</taxon>
        <taxon>Euglenida</taxon>
        <taxon>Spirocuta</taxon>
        <taxon>Euglenophyceae</taxon>
        <taxon>Eutreptiales</taxon>
        <taxon>Eutreptiaceae</taxon>
        <taxon>Eutreptiella</taxon>
    </lineage>
</organism>